<evidence type="ECO:0000313" key="2">
    <source>
        <dbReference type="EMBL" id="KAH0959806.1"/>
    </source>
</evidence>
<proteinExistence type="predicted"/>
<dbReference type="AlphaFoldDB" id="A0A9P8N2D2"/>
<feature type="chain" id="PRO_5040712774" evidence="1">
    <location>
        <begin position="20"/>
        <end position="135"/>
    </location>
</feature>
<evidence type="ECO:0000313" key="3">
    <source>
        <dbReference type="EMBL" id="KAH0965347.1"/>
    </source>
</evidence>
<dbReference type="RefSeq" id="XP_044722860.1">
    <property type="nucleotide sequence ID" value="XM_044861834.1"/>
</dbReference>
<accession>A0A9P8N2D2</accession>
<feature type="signal peptide" evidence="1">
    <location>
        <begin position="1"/>
        <end position="19"/>
    </location>
</feature>
<name>A0A9P8N2D2_9HYPO</name>
<dbReference type="EMBL" id="JAIZPD010000003">
    <property type="protein sequence ID" value="KAH0965347.1"/>
    <property type="molecule type" value="Genomic_DNA"/>
</dbReference>
<comment type="caution">
    <text evidence="3">The sequence shown here is derived from an EMBL/GenBank/DDBJ whole genome shotgun (WGS) entry which is preliminary data.</text>
</comment>
<protein>
    <submittedName>
        <fullName evidence="3">Uncharacterized protein</fullName>
    </submittedName>
</protein>
<evidence type="ECO:0000313" key="4">
    <source>
        <dbReference type="Proteomes" id="UP000824596"/>
    </source>
</evidence>
<reference evidence="3" key="1">
    <citation type="submission" date="2021-09" db="EMBL/GenBank/DDBJ databases">
        <title>A high-quality genome of the endoparasitic fungus Hirsutella rhossiliensis with a comparison of Hirsutella genomes reveals transposable elements contributing to genome size variation.</title>
        <authorList>
            <person name="Lin R."/>
            <person name="Jiao Y."/>
            <person name="Sun X."/>
            <person name="Ling J."/>
            <person name="Xie B."/>
            <person name="Cheng X."/>
        </authorList>
    </citation>
    <scope>NUCLEOTIDE SEQUENCE</scope>
    <source>
        <strain evidence="3">HR02</strain>
    </source>
</reference>
<keyword evidence="1" id="KW-0732">Signal</keyword>
<gene>
    <name evidence="3" type="ORF">HRG_03363</name>
    <name evidence="2" type="ORF">HRG_08827</name>
</gene>
<dbReference type="OrthoDB" id="4931146at2759"/>
<sequence>MILNHFLLAALFTLGSVVANPVPSLENVELEARDLDMSHGAELFTRDEPEGALFAQVATATTATTDTTDTTDITDITDITDTITDTTITTMDTTVTIMDTTDTITDIVTGTMDTATATTKAMPPRARSAAASSRY</sequence>
<dbReference type="Proteomes" id="UP000824596">
    <property type="component" value="Unassembled WGS sequence"/>
</dbReference>
<dbReference type="EMBL" id="JAIZPD010000011">
    <property type="protein sequence ID" value="KAH0959806.1"/>
    <property type="molecule type" value="Genomic_DNA"/>
</dbReference>
<keyword evidence="4" id="KW-1185">Reference proteome</keyword>
<organism evidence="3 4">
    <name type="scientific">Hirsutella rhossiliensis</name>
    <dbReference type="NCBI Taxonomy" id="111463"/>
    <lineage>
        <taxon>Eukaryota</taxon>
        <taxon>Fungi</taxon>
        <taxon>Dikarya</taxon>
        <taxon>Ascomycota</taxon>
        <taxon>Pezizomycotina</taxon>
        <taxon>Sordariomycetes</taxon>
        <taxon>Hypocreomycetidae</taxon>
        <taxon>Hypocreales</taxon>
        <taxon>Ophiocordycipitaceae</taxon>
        <taxon>Hirsutella</taxon>
    </lineage>
</organism>
<dbReference type="GeneID" id="68352492"/>
<evidence type="ECO:0000256" key="1">
    <source>
        <dbReference type="SAM" id="SignalP"/>
    </source>
</evidence>